<dbReference type="Proteomes" id="UP000823388">
    <property type="component" value="Chromosome 2N"/>
</dbReference>
<reference evidence="2" key="1">
    <citation type="submission" date="2020-05" db="EMBL/GenBank/DDBJ databases">
        <title>WGS assembly of Panicum virgatum.</title>
        <authorList>
            <person name="Lovell J.T."/>
            <person name="Jenkins J."/>
            <person name="Shu S."/>
            <person name="Juenger T.E."/>
            <person name="Schmutz J."/>
        </authorList>
    </citation>
    <scope>NUCLEOTIDE SEQUENCE</scope>
    <source>
        <strain evidence="2">AP13</strain>
    </source>
</reference>
<evidence type="ECO:0000256" key="1">
    <source>
        <dbReference type="SAM" id="MobiDB-lite"/>
    </source>
</evidence>
<name>A0A8T0VT62_PANVG</name>
<feature type="region of interest" description="Disordered" evidence="1">
    <location>
        <begin position="100"/>
        <end position="137"/>
    </location>
</feature>
<organism evidence="2 3">
    <name type="scientific">Panicum virgatum</name>
    <name type="common">Blackwell switchgrass</name>
    <dbReference type="NCBI Taxonomy" id="38727"/>
    <lineage>
        <taxon>Eukaryota</taxon>
        <taxon>Viridiplantae</taxon>
        <taxon>Streptophyta</taxon>
        <taxon>Embryophyta</taxon>
        <taxon>Tracheophyta</taxon>
        <taxon>Spermatophyta</taxon>
        <taxon>Magnoliopsida</taxon>
        <taxon>Liliopsida</taxon>
        <taxon>Poales</taxon>
        <taxon>Poaceae</taxon>
        <taxon>PACMAD clade</taxon>
        <taxon>Panicoideae</taxon>
        <taxon>Panicodae</taxon>
        <taxon>Paniceae</taxon>
        <taxon>Panicinae</taxon>
        <taxon>Panicum</taxon>
        <taxon>Panicum sect. Hiantes</taxon>
    </lineage>
</organism>
<accession>A0A8T0VT62</accession>
<feature type="compositionally biased region" description="Low complexity" evidence="1">
    <location>
        <begin position="104"/>
        <end position="117"/>
    </location>
</feature>
<gene>
    <name evidence="2" type="ORF">PVAP13_2NG304200</name>
</gene>
<keyword evidence="3" id="KW-1185">Reference proteome</keyword>
<evidence type="ECO:0000313" key="3">
    <source>
        <dbReference type="Proteomes" id="UP000823388"/>
    </source>
</evidence>
<dbReference type="AlphaFoldDB" id="A0A8T0VT62"/>
<dbReference type="EMBL" id="CM029040">
    <property type="protein sequence ID" value="KAG2634729.1"/>
    <property type="molecule type" value="Genomic_DNA"/>
</dbReference>
<protein>
    <submittedName>
        <fullName evidence="2">Uncharacterized protein</fullName>
    </submittedName>
</protein>
<sequence>MAHALPIVARTSRIVGRLLGVAIANKRKRKNQKTLRQFEQHKPLCSCVRLFCSACVHFCSCVCSSCSSPPVIIFVLVALGVHLQQLAFRASATTARQQWRPLGSTPSCSTSPTATASRHGNAPLRTTRHPRCSPGSR</sequence>
<comment type="caution">
    <text evidence="2">The sequence shown here is derived from an EMBL/GenBank/DDBJ whole genome shotgun (WGS) entry which is preliminary data.</text>
</comment>
<proteinExistence type="predicted"/>
<evidence type="ECO:0000313" key="2">
    <source>
        <dbReference type="EMBL" id="KAG2634729.1"/>
    </source>
</evidence>